<dbReference type="InterPro" id="IPR035911">
    <property type="entry name" value="MurE/MurF_N"/>
</dbReference>
<evidence type="ECO:0000259" key="12">
    <source>
        <dbReference type="Pfam" id="PF01225"/>
    </source>
</evidence>
<evidence type="ECO:0000256" key="1">
    <source>
        <dbReference type="ARBA" id="ARBA00022490"/>
    </source>
</evidence>
<feature type="binding site" evidence="10">
    <location>
        <begin position="115"/>
        <end position="121"/>
    </location>
    <ligand>
        <name>ATP</name>
        <dbReference type="ChEBI" id="CHEBI:30616"/>
    </ligand>
</feature>
<dbReference type="Gene3D" id="3.40.1190.10">
    <property type="entry name" value="Mur-like, catalytic domain"/>
    <property type="match status" value="1"/>
</dbReference>
<evidence type="ECO:0000256" key="11">
    <source>
        <dbReference type="RuleBase" id="RU004136"/>
    </source>
</evidence>
<dbReference type="GO" id="GO:0047480">
    <property type="term" value="F:UDP-N-acetylmuramoyl-tripeptide-D-alanyl-D-alanine ligase activity"/>
    <property type="evidence" value="ECO:0007669"/>
    <property type="project" value="UniProtKB-UniRule"/>
</dbReference>
<keyword evidence="7 10" id="KW-0573">Peptidoglycan synthesis</keyword>
<dbReference type="GO" id="GO:0005737">
    <property type="term" value="C:cytoplasm"/>
    <property type="evidence" value="ECO:0007669"/>
    <property type="project" value="UniProtKB-SubCell"/>
</dbReference>
<dbReference type="UniPathway" id="UPA00219"/>
<dbReference type="GO" id="GO:0051301">
    <property type="term" value="P:cell division"/>
    <property type="evidence" value="ECO:0007669"/>
    <property type="project" value="UniProtKB-KW"/>
</dbReference>
<keyword evidence="3 10" id="KW-0132">Cell division</keyword>
<dbReference type="Gene3D" id="3.90.190.20">
    <property type="entry name" value="Mur ligase, C-terminal domain"/>
    <property type="match status" value="1"/>
</dbReference>
<accession>A0A1B2DQE5</accession>
<dbReference type="GO" id="GO:0071555">
    <property type="term" value="P:cell wall organization"/>
    <property type="evidence" value="ECO:0007669"/>
    <property type="project" value="UniProtKB-KW"/>
</dbReference>
<evidence type="ECO:0000256" key="3">
    <source>
        <dbReference type="ARBA" id="ARBA00022618"/>
    </source>
</evidence>
<keyword evidence="9 10" id="KW-0961">Cell wall biogenesis/degradation</keyword>
<evidence type="ECO:0000259" key="14">
    <source>
        <dbReference type="Pfam" id="PF08245"/>
    </source>
</evidence>
<dbReference type="Pfam" id="PF08245">
    <property type="entry name" value="Mur_ligase_M"/>
    <property type="match status" value="1"/>
</dbReference>
<keyword evidence="5 10" id="KW-0067">ATP-binding</keyword>
<dbReference type="InterPro" id="IPR036565">
    <property type="entry name" value="Mur-like_cat_sf"/>
</dbReference>
<evidence type="ECO:0000256" key="10">
    <source>
        <dbReference type="HAMAP-Rule" id="MF_02019"/>
    </source>
</evidence>
<comment type="similarity">
    <text evidence="10">Belongs to the MurCDEF family. MurF subfamily.</text>
</comment>
<dbReference type="SUPFAM" id="SSF63418">
    <property type="entry name" value="MurE/MurF N-terminal domain"/>
    <property type="match status" value="1"/>
</dbReference>
<dbReference type="NCBIfam" id="TIGR01143">
    <property type="entry name" value="murF"/>
    <property type="match status" value="1"/>
</dbReference>
<dbReference type="EC" id="6.3.2.10" evidence="10 11"/>
<dbReference type="AlphaFoldDB" id="A0A1B2DQE5"/>
<feature type="domain" description="Mur ligase C-terminal" evidence="13">
    <location>
        <begin position="335"/>
        <end position="465"/>
    </location>
</feature>
<comment type="pathway">
    <text evidence="10 11">Cell wall biogenesis; peptidoglycan biosynthesis.</text>
</comment>
<protein>
    <recommendedName>
        <fullName evidence="10 11">UDP-N-acetylmuramoyl-tripeptide--D-alanyl-D-alanine ligase</fullName>
        <ecNumber evidence="10 11">6.3.2.10</ecNumber>
    </recommendedName>
    <alternativeName>
        <fullName evidence="10">D-alanyl-D-alanine-adding enzyme</fullName>
    </alternativeName>
</protein>
<feature type="domain" description="Mur ligase central" evidence="14">
    <location>
        <begin position="113"/>
        <end position="312"/>
    </location>
</feature>
<dbReference type="Pfam" id="PF02875">
    <property type="entry name" value="Mur_ligase_C"/>
    <property type="match status" value="1"/>
</dbReference>
<evidence type="ECO:0000256" key="6">
    <source>
        <dbReference type="ARBA" id="ARBA00022960"/>
    </source>
</evidence>
<dbReference type="InterPro" id="IPR004101">
    <property type="entry name" value="Mur_ligase_C"/>
</dbReference>
<dbReference type="SUPFAM" id="SSF53623">
    <property type="entry name" value="MurD-like peptide ligases, catalytic domain"/>
    <property type="match status" value="1"/>
</dbReference>
<dbReference type="InterPro" id="IPR013221">
    <property type="entry name" value="Mur_ligase_cen"/>
</dbReference>
<organism evidence="15">
    <name type="scientific">Paenibacillus sp. BIHB 4019</name>
    <dbReference type="NCBI Taxonomy" id="1870819"/>
    <lineage>
        <taxon>Bacteria</taxon>
        <taxon>Bacillati</taxon>
        <taxon>Bacillota</taxon>
        <taxon>Bacilli</taxon>
        <taxon>Bacillales</taxon>
        <taxon>Paenibacillaceae</taxon>
        <taxon>Paenibacillus</taxon>
    </lineage>
</organism>
<dbReference type="EMBL" id="CP016808">
    <property type="protein sequence ID" value="ANY69953.1"/>
    <property type="molecule type" value="Genomic_DNA"/>
</dbReference>
<dbReference type="InterPro" id="IPR005863">
    <property type="entry name" value="UDP-N-AcMur_synth"/>
</dbReference>
<dbReference type="GO" id="GO:0009252">
    <property type="term" value="P:peptidoglycan biosynthetic process"/>
    <property type="evidence" value="ECO:0007669"/>
    <property type="project" value="UniProtKB-UniRule"/>
</dbReference>
<keyword evidence="4 10" id="KW-0547">Nucleotide-binding</keyword>
<dbReference type="GO" id="GO:0005524">
    <property type="term" value="F:ATP binding"/>
    <property type="evidence" value="ECO:0007669"/>
    <property type="project" value="UniProtKB-UniRule"/>
</dbReference>
<keyword evidence="6 10" id="KW-0133">Cell shape</keyword>
<evidence type="ECO:0000313" key="15">
    <source>
        <dbReference type="EMBL" id="ANY69953.1"/>
    </source>
</evidence>
<sequence>MIRRTLEQIGGMCKAEWNPAASAVAITGAGTDSRKITAGQLFVPLVGDKFDGHDYVAQALKDGAAAALWQRGHAVPPELADAPLLQVDDTLAALQALASAYRTELAGLRVVGITGSNGKTTTKDMVAAVLGTSLRVHKTAGNLNNHIGLPLMVLELDEQTEVAVLEMGMSGFGEIELLTHIAKPDVAIITNIGDAHMLQLGSREGIAKAKLEIVSGLQPGGLLLYNGDEPLLASGLGHTALPAGARLEAFGLMDGNRWTAANMDIDAVSAAFELKGGSAGAQANAAEPEAEVYSIPVPGKHNVSNALAAIAIGYHFGITGERIRQGLSSLQLTGMRIQPVKAFNGAMILNDAYNANPTAVRVAIDLLESVSGFRKKWIVLGDMLELGPDEEQLHYDTGAFITPAKAGAVLTCGQLSRHTSLGVKSSFGAAADAADIIHFEEKEKLAEWLKQQLQPADIVLVKGSRGMRMEQIVQALEVG</sequence>
<dbReference type="InterPro" id="IPR036615">
    <property type="entry name" value="Mur_ligase_C_dom_sf"/>
</dbReference>
<proteinExistence type="inferred from homology"/>
<dbReference type="RefSeq" id="WP_237163262.1">
    <property type="nucleotide sequence ID" value="NZ_CP016808.1"/>
</dbReference>
<dbReference type="PANTHER" id="PTHR43024">
    <property type="entry name" value="UDP-N-ACETYLMURAMOYL-TRIPEPTIDE--D-ALANYL-D-ALANINE LIGASE"/>
    <property type="match status" value="1"/>
</dbReference>
<dbReference type="PANTHER" id="PTHR43024:SF1">
    <property type="entry name" value="UDP-N-ACETYLMURAMOYL-TRIPEPTIDE--D-ALANYL-D-ALANINE LIGASE"/>
    <property type="match status" value="1"/>
</dbReference>
<comment type="catalytic activity">
    <reaction evidence="10 11">
        <text>D-alanyl-D-alanine + UDP-N-acetyl-alpha-D-muramoyl-L-alanyl-gamma-D-glutamyl-meso-2,6-diaminopimelate + ATP = UDP-N-acetyl-alpha-D-muramoyl-L-alanyl-gamma-D-glutamyl-meso-2,6-diaminopimeloyl-D-alanyl-D-alanine + ADP + phosphate + H(+)</text>
        <dbReference type="Rhea" id="RHEA:28374"/>
        <dbReference type="ChEBI" id="CHEBI:15378"/>
        <dbReference type="ChEBI" id="CHEBI:30616"/>
        <dbReference type="ChEBI" id="CHEBI:43474"/>
        <dbReference type="ChEBI" id="CHEBI:57822"/>
        <dbReference type="ChEBI" id="CHEBI:61386"/>
        <dbReference type="ChEBI" id="CHEBI:83905"/>
        <dbReference type="ChEBI" id="CHEBI:456216"/>
        <dbReference type="EC" id="6.3.2.10"/>
    </reaction>
</comment>
<evidence type="ECO:0000256" key="7">
    <source>
        <dbReference type="ARBA" id="ARBA00022984"/>
    </source>
</evidence>
<comment type="function">
    <text evidence="10 11">Involved in cell wall formation. Catalyzes the final step in the synthesis of UDP-N-acetylmuramoyl-pentapeptide, the precursor of murein.</text>
</comment>
<dbReference type="SUPFAM" id="SSF53244">
    <property type="entry name" value="MurD-like peptide ligases, peptide-binding domain"/>
    <property type="match status" value="1"/>
</dbReference>
<name>A0A1B2DQE5_9BACL</name>
<dbReference type="Pfam" id="PF01225">
    <property type="entry name" value="Mur_ligase"/>
    <property type="match status" value="1"/>
</dbReference>
<evidence type="ECO:0000256" key="5">
    <source>
        <dbReference type="ARBA" id="ARBA00022840"/>
    </source>
</evidence>
<dbReference type="Gene3D" id="3.40.1390.10">
    <property type="entry name" value="MurE/MurF, N-terminal domain"/>
    <property type="match status" value="1"/>
</dbReference>
<comment type="subcellular location">
    <subcellularLocation>
        <location evidence="10 11">Cytoplasm</location>
    </subcellularLocation>
</comment>
<dbReference type="InterPro" id="IPR051046">
    <property type="entry name" value="MurCDEF_CellWall_CoF430Synth"/>
</dbReference>
<keyword evidence="2 10" id="KW-0436">Ligase</keyword>
<evidence type="ECO:0000256" key="4">
    <source>
        <dbReference type="ARBA" id="ARBA00022741"/>
    </source>
</evidence>
<dbReference type="InterPro" id="IPR000713">
    <property type="entry name" value="Mur_ligase_N"/>
</dbReference>
<keyword evidence="1 10" id="KW-0963">Cytoplasm</keyword>
<evidence type="ECO:0000256" key="8">
    <source>
        <dbReference type="ARBA" id="ARBA00023306"/>
    </source>
</evidence>
<dbReference type="HAMAP" id="MF_02019">
    <property type="entry name" value="MurF"/>
    <property type="match status" value="1"/>
</dbReference>
<keyword evidence="8 10" id="KW-0131">Cell cycle</keyword>
<evidence type="ECO:0000256" key="2">
    <source>
        <dbReference type="ARBA" id="ARBA00022598"/>
    </source>
</evidence>
<reference evidence="15" key="1">
    <citation type="submission" date="2016-08" db="EMBL/GenBank/DDBJ databases">
        <title>Complete Genome Seqeunce of Paenibacillus sp. BIHB 4019 from tea rhizoplane.</title>
        <authorList>
            <person name="Thakur R."/>
            <person name="Swarnkar M.K."/>
            <person name="Gulati A."/>
        </authorList>
    </citation>
    <scope>NUCLEOTIDE SEQUENCE [LARGE SCALE GENOMIC DNA]</scope>
    <source>
        <strain evidence="15">BIHB4019</strain>
    </source>
</reference>
<dbReference type="GO" id="GO:0008360">
    <property type="term" value="P:regulation of cell shape"/>
    <property type="evidence" value="ECO:0007669"/>
    <property type="project" value="UniProtKB-KW"/>
</dbReference>
<gene>
    <name evidence="10" type="primary">murF</name>
    <name evidence="15" type="ORF">BBD42_28210</name>
</gene>
<dbReference type="GO" id="GO:0008766">
    <property type="term" value="F:UDP-N-acetylmuramoylalanyl-D-glutamyl-2,6-diaminopimelate-D-alanyl-D-alanine ligase activity"/>
    <property type="evidence" value="ECO:0007669"/>
    <property type="project" value="RHEA"/>
</dbReference>
<evidence type="ECO:0000259" key="13">
    <source>
        <dbReference type="Pfam" id="PF02875"/>
    </source>
</evidence>
<evidence type="ECO:0000256" key="9">
    <source>
        <dbReference type="ARBA" id="ARBA00023316"/>
    </source>
</evidence>
<feature type="domain" description="Mur ligase N-terminal catalytic" evidence="12">
    <location>
        <begin position="26"/>
        <end position="102"/>
    </location>
</feature>